<dbReference type="InterPro" id="IPR028098">
    <property type="entry name" value="Glyco_trans_4-like_N"/>
</dbReference>
<feature type="domain" description="Glycosyl transferase family 1" evidence="1">
    <location>
        <begin position="198"/>
        <end position="357"/>
    </location>
</feature>
<dbReference type="GO" id="GO:0016757">
    <property type="term" value="F:glycosyltransferase activity"/>
    <property type="evidence" value="ECO:0007669"/>
    <property type="project" value="InterPro"/>
</dbReference>
<dbReference type="CDD" id="cd03801">
    <property type="entry name" value="GT4_PimA-like"/>
    <property type="match status" value="1"/>
</dbReference>
<proteinExistence type="predicted"/>
<feature type="domain" description="Glycosyltransferase subfamily 4-like N-terminal" evidence="2">
    <location>
        <begin position="15"/>
        <end position="184"/>
    </location>
</feature>
<evidence type="ECO:0008006" key="4">
    <source>
        <dbReference type="Google" id="ProtNLM"/>
    </source>
</evidence>
<protein>
    <recommendedName>
        <fullName evidence="4">Glycosyltransferase subfamily 4-like N-terminal domain-containing protein</fullName>
    </recommendedName>
</protein>
<dbReference type="AlphaFoldDB" id="A0A0F9LK65"/>
<reference evidence="3" key="1">
    <citation type="journal article" date="2015" name="Nature">
        <title>Complex archaea that bridge the gap between prokaryotes and eukaryotes.</title>
        <authorList>
            <person name="Spang A."/>
            <person name="Saw J.H."/>
            <person name="Jorgensen S.L."/>
            <person name="Zaremba-Niedzwiedzka K."/>
            <person name="Martijn J."/>
            <person name="Lind A.E."/>
            <person name="van Eijk R."/>
            <person name="Schleper C."/>
            <person name="Guy L."/>
            <person name="Ettema T.J."/>
        </authorList>
    </citation>
    <scope>NUCLEOTIDE SEQUENCE</scope>
</reference>
<dbReference type="PANTHER" id="PTHR45947">
    <property type="entry name" value="SULFOQUINOVOSYL TRANSFERASE SQD2"/>
    <property type="match status" value="1"/>
</dbReference>
<dbReference type="EMBL" id="LAZR01010862">
    <property type="protein sequence ID" value="KKM64645.1"/>
    <property type="molecule type" value="Genomic_DNA"/>
</dbReference>
<dbReference type="InterPro" id="IPR050194">
    <property type="entry name" value="Glycosyltransferase_grp1"/>
</dbReference>
<organism evidence="3">
    <name type="scientific">marine sediment metagenome</name>
    <dbReference type="NCBI Taxonomy" id="412755"/>
    <lineage>
        <taxon>unclassified sequences</taxon>
        <taxon>metagenomes</taxon>
        <taxon>ecological metagenomes</taxon>
    </lineage>
</organism>
<dbReference type="PANTHER" id="PTHR45947:SF3">
    <property type="entry name" value="SULFOQUINOVOSYL TRANSFERASE SQD2"/>
    <property type="match status" value="1"/>
</dbReference>
<evidence type="ECO:0000259" key="1">
    <source>
        <dbReference type="Pfam" id="PF00534"/>
    </source>
</evidence>
<evidence type="ECO:0000313" key="3">
    <source>
        <dbReference type="EMBL" id="KKM64645.1"/>
    </source>
</evidence>
<dbReference type="Gene3D" id="3.40.50.2000">
    <property type="entry name" value="Glycogen Phosphorylase B"/>
    <property type="match status" value="2"/>
</dbReference>
<gene>
    <name evidence="3" type="ORF">LCGC14_1499310</name>
</gene>
<accession>A0A0F9LK65</accession>
<dbReference type="SUPFAM" id="SSF53756">
    <property type="entry name" value="UDP-Glycosyltransferase/glycogen phosphorylase"/>
    <property type="match status" value="1"/>
</dbReference>
<evidence type="ECO:0000259" key="2">
    <source>
        <dbReference type="Pfam" id="PF13439"/>
    </source>
</evidence>
<dbReference type="Pfam" id="PF00534">
    <property type="entry name" value="Glycos_transf_1"/>
    <property type="match status" value="1"/>
</dbReference>
<comment type="caution">
    <text evidence="3">The sequence shown here is derived from an EMBL/GenBank/DDBJ whole genome shotgun (WGS) entry which is preliminary data.</text>
</comment>
<name>A0A0F9LK65_9ZZZZ</name>
<sequence>MRIALNIYKFLPSKGGGEGYLASLANQLIERGHEVHIFANEWENHNLIHFHTIPVIRYPKFLKEVSFVINSRRKLAENDFDIVQVVGRALGMNVFNPHCGVERAWIKQDFLSISNPVNRVLKHITRFFSLRQRFILWLDKKQYTDKNVSRIIAISEMIKNDIIKYHHVNPQKIKVIYNGVDLQRFNPAITKKFRGIVRKKLFISEEFVILYVSNNFRLKGLTILVKALGELKKSHKEFKALIIGRGRDASYRKLAKRLNCLENLIFLGHVNGIEKYYAASDLYVHPTFYDSCSLVVTEALASGLPVITTRYDGASGVIDDGIDGFVLQDPLDYRTLAGKISLFFDEGFRQKASIAAREKAEKYPVERNCEETIEVYNEVIKKSNEDIILSSRP</sequence>
<dbReference type="InterPro" id="IPR001296">
    <property type="entry name" value="Glyco_trans_1"/>
</dbReference>
<dbReference type="Pfam" id="PF13439">
    <property type="entry name" value="Glyco_transf_4"/>
    <property type="match status" value="1"/>
</dbReference>